<dbReference type="SUPFAM" id="SSF56112">
    <property type="entry name" value="Protein kinase-like (PK-like)"/>
    <property type="match status" value="1"/>
</dbReference>
<protein>
    <recommendedName>
        <fullName evidence="2">Protein kinase domain-containing protein</fullName>
    </recommendedName>
</protein>
<dbReference type="GO" id="GO:0004674">
    <property type="term" value="F:protein serine/threonine kinase activity"/>
    <property type="evidence" value="ECO:0007669"/>
    <property type="project" value="TreeGrafter"/>
</dbReference>
<reference evidence="3" key="2">
    <citation type="journal article" date="2023" name="Microbiol Resour">
        <title>Decontamination and Annotation of the Draft Genome Sequence of the Oomycete Lagenidium giganteum ARSEF 373.</title>
        <authorList>
            <person name="Morgan W.R."/>
            <person name="Tartar A."/>
        </authorList>
    </citation>
    <scope>NUCLEOTIDE SEQUENCE</scope>
    <source>
        <strain evidence="3">ARSEF 373</strain>
    </source>
</reference>
<dbReference type="PROSITE" id="PS00109">
    <property type="entry name" value="PROTEIN_KINASE_TYR"/>
    <property type="match status" value="1"/>
</dbReference>
<feature type="compositionally biased region" description="Basic residues" evidence="1">
    <location>
        <begin position="261"/>
        <end position="270"/>
    </location>
</feature>
<evidence type="ECO:0000259" key="2">
    <source>
        <dbReference type="PROSITE" id="PS50011"/>
    </source>
</evidence>
<evidence type="ECO:0000313" key="4">
    <source>
        <dbReference type="Proteomes" id="UP001146120"/>
    </source>
</evidence>
<reference evidence="3" key="1">
    <citation type="submission" date="2022-11" db="EMBL/GenBank/DDBJ databases">
        <authorList>
            <person name="Morgan W.R."/>
            <person name="Tartar A."/>
        </authorList>
    </citation>
    <scope>NUCLEOTIDE SEQUENCE</scope>
    <source>
        <strain evidence="3">ARSEF 373</strain>
    </source>
</reference>
<dbReference type="PANTHER" id="PTHR44329">
    <property type="entry name" value="SERINE/THREONINE-PROTEIN KINASE TNNI3K-RELATED"/>
    <property type="match status" value="1"/>
</dbReference>
<dbReference type="Proteomes" id="UP001146120">
    <property type="component" value="Unassembled WGS sequence"/>
</dbReference>
<dbReference type="PROSITE" id="PS50011">
    <property type="entry name" value="PROTEIN_KINASE_DOM"/>
    <property type="match status" value="1"/>
</dbReference>
<dbReference type="Pfam" id="PF00069">
    <property type="entry name" value="Pkinase"/>
    <property type="match status" value="1"/>
</dbReference>
<dbReference type="PANTHER" id="PTHR44329:SF214">
    <property type="entry name" value="PROTEIN KINASE DOMAIN-CONTAINING PROTEIN"/>
    <property type="match status" value="1"/>
</dbReference>
<dbReference type="Pfam" id="PF07714">
    <property type="entry name" value="PK_Tyr_Ser-Thr"/>
    <property type="match status" value="1"/>
</dbReference>
<dbReference type="InterPro" id="IPR020635">
    <property type="entry name" value="Tyr_kinase_cat_dom"/>
</dbReference>
<dbReference type="EMBL" id="DAKRPA010000129">
    <property type="protein sequence ID" value="DAZ97642.1"/>
    <property type="molecule type" value="Genomic_DNA"/>
</dbReference>
<evidence type="ECO:0000256" key="1">
    <source>
        <dbReference type="SAM" id="MobiDB-lite"/>
    </source>
</evidence>
<dbReference type="InterPro" id="IPR000719">
    <property type="entry name" value="Prot_kinase_dom"/>
</dbReference>
<dbReference type="InterPro" id="IPR008266">
    <property type="entry name" value="Tyr_kinase_AS"/>
</dbReference>
<gene>
    <name evidence="3" type="ORF">N0F65_003960</name>
</gene>
<feature type="compositionally biased region" description="Acidic residues" evidence="1">
    <location>
        <begin position="281"/>
        <end position="292"/>
    </location>
</feature>
<dbReference type="Gene3D" id="1.10.510.10">
    <property type="entry name" value="Transferase(Phosphotransferase) domain 1"/>
    <property type="match status" value="1"/>
</dbReference>
<dbReference type="SMART" id="SM00219">
    <property type="entry name" value="TyrKc"/>
    <property type="match status" value="1"/>
</dbReference>
<dbReference type="InterPro" id="IPR051681">
    <property type="entry name" value="Ser/Thr_Kinases-Pseudokinases"/>
</dbReference>
<dbReference type="Gene3D" id="3.30.200.20">
    <property type="entry name" value="Phosphorylase Kinase, domain 1"/>
    <property type="match status" value="1"/>
</dbReference>
<keyword evidence="4" id="KW-1185">Reference proteome</keyword>
<accession>A0AAV2YRL2</accession>
<dbReference type="GO" id="GO:0004713">
    <property type="term" value="F:protein tyrosine kinase activity"/>
    <property type="evidence" value="ECO:0007669"/>
    <property type="project" value="InterPro"/>
</dbReference>
<evidence type="ECO:0000313" key="3">
    <source>
        <dbReference type="EMBL" id="DAZ97642.1"/>
    </source>
</evidence>
<organism evidence="3 4">
    <name type="scientific">Lagenidium giganteum</name>
    <dbReference type="NCBI Taxonomy" id="4803"/>
    <lineage>
        <taxon>Eukaryota</taxon>
        <taxon>Sar</taxon>
        <taxon>Stramenopiles</taxon>
        <taxon>Oomycota</taxon>
        <taxon>Peronosporomycetes</taxon>
        <taxon>Pythiales</taxon>
        <taxon>Pythiaceae</taxon>
    </lineage>
</organism>
<dbReference type="InterPro" id="IPR001245">
    <property type="entry name" value="Ser-Thr/Tyr_kinase_cat_dom"/>
</dbReference>
<proteinExistence type="predicted"/>
<feature type="domain" description="Protein kinase" evidence="2">
    <location>
        <begin position="1"/>
        <end position="367"/>
    </location>
</feature>
<feature type="region of interest" description="Disordered" evidence="1">
    <location>
        <begin position="250"/>
        <end position="297"/>
    </location>
</feature>
<dbReference type="AlphaFoldDB" id="A0AAV2YRL2"/>
<sequence length="369" mass="42221">MSRILSRNYSAEVFLGEYNSQEVVIKRLLTMRFQIRELVNAMREVELMSGLSHVAIVQYMGSMWADPEYLCVVCEHVEGGDLRSLLEMESSKNNCPLAMGDVASSAPRLRWFPTKIDMLLSAADGLMYVHEMGIVHRDLRSRNVLVTSSFACKLNDFRRRRNEKYFVVAVSLPSHLGGTASTIGEDQVARVSTVDTTAAVMLPLVAPEILYSGCRYQPSADIYSVGLLLIEMCCQRRVMFTNINPFTTDYDDDAAEDHEQRRRQRRRKKTLSFSVLSSSSEPDDDEDSEIDDGGQGREHDEMLRAFMESLRHFTRVESDYVYASDQATRSRIEMVLDLTHDCLKRDPKKRPTAKVLMQRLRQIRDYVAE</sequence>
<comment type="caution">
    <text evidence="3">The sequence shown here is derived from an EMBL/GenBank/DDBJ whole genome shotgun (WGS) entry which is preliminary data.</text>
</comment>
<dbReference type="InterPro" id="IPR011009">
    <property type="entry name" value="Kinase-like_dom_sf"/>
</dbReference>
<name>A0AAV2YRL2_9STRA</name>
<dbReference type="GO" id="GO:0005524">
    <property type="term" value="F:ATP binding"/>
    <property type="evidence" value="ECO:0007669"/>
    <property type="project" value="InterPro"/>
</dbReference>